<gene>
    <name evidence="3" type="ORF">AWC38_SpisGene3022</name>
</gene>
<keyword evidence="1" id="KW-0175">Coiled coil</keyword>
<proteinExistence type="predicted"/>
<dbReference type="Gene3D" id="3.30.40.10">
    <property type="entry name" value="Zinc/RING finger domain, C3HC4 (zinc finger)"/>
    <property type="match status" value="1"/>
</dbReference>
<dbReference type="EMBL" id="LSMT01000026">
    <property type="protein sequence ID" value="PFX32185.1"/>
    <property type="molecule type" value="Genomic_DNA"/>
</dbReference>
<evidence type="ECO:0008006" key="5">
    <source>
        <dbReference type="Google" id="ProtNLM"/>
    </source>
</evidence>
<organism evidence="3 4">
    <name type="scientific">Stylophora pistillata</name>
    <name type="common">Smooth cauliflower coral</name>
    <dbReference type="NCBI Taxonomy" id="50429"/>
    <lineage>
        <taxon>Eukaryota</taxon>
        <taxon>Metazoa</taxon>
        <taxon>Cnidaria</taxon>
        <taxon>Anthozoa</taxon>
        <taxon>Hexacorallia</taxon>
        <taxon>Scleractinia</taxon>
        <taxon>Astrocoeniina</taxon>
        <taxon>Pocilloporidae</taxon>
        <taxon>Stylophora</taxon>
    </lineage>
</organism>
<dbReference type="Proteomes" id="UP000225706">
    <property type="component" value="Unassembled WGS sequence"/>
</dbReference>
<feature type="coiled-coil region" evidence="1">
    <location>
        <begin position="266"/>
        <end position="341"/>
    </location>
</feature>
<evidence type="ECO:0000256" key="2">
    <source>
        <dbReference type="SAM" id="MobiDB-lite"/>
    </source>
</evidence>
<keyword evidence="4" id="KW-1185">Reference proteome</keyword>
<dbReference type="STRING" id="50429.A0A2B4SUV1"/>
<name>A0A2B4SUV1_STYPI</name>
<dbReference type="AlphaFoldDB" id="A0A2B4SUV1"/>
<evidence type="ECO:0000313" key="4">
    <source>
        <dbReference type="Proteomes" id="UP000225706"/>
    </source>
</evidence>
<protein>
    <recommendedName>
        <fullName evidence="5">TRAF-type domain-containing protein</fullName>
    </recommendedName>
</protein>
<dbReference type="InterPro" id="IPR013083">
    <property type="entry name" value="Znf_RING/FYVE/PHD"/>
</dbReference>
<feature type="region of interest" description="Disordered" evidence="2">
    <location>
        <begin position="224"/>
        <end position="250"/>
    </location>
</feature>
<dbReference type="SUPFAM" id="SSF49599">
    <property type="entry name" value="TRAF domain-like"/>
    <property type="match status" value="1"/>
</dbReference>
<accession>A0A2B4SUV1</accession>
<dbReference type="OrthoDB" id="10051587at2759"/>
<evidence type="ECO:0000313" key="3">
    <source>
        <dbReference type="EMBL" id="PFX32185.1"/>
    </source>
</evidence>
<evidence type="ECO:0000256" key="1">
    <source>
        <dbReference type="SAM" id="Coils"/>
    </source>
</evidence>
<reference evidence="4" key="1">
    <citation type="journal article" date="2017" name="bioRxiv">
        <title>Comparative analysis of the genomes of Stylophora pistillata and Acropora digitifera provides evidence for extensive differences between species of corals.</title>
        <authorList>
            <person name="Voolstra C.R."/>
            <person name="Li Y."/>
            <person name="Liew Y.J."/>
            <person name="Baumgarten S."/>
            <person name="Zoccola D."/>
            <person name="Flot J.-F."/>
            <person name="Tambutte S."/>
            <person name="Allemand D."/>
            <person name="Aranda M."/>
        </authorList>
    </citation>
    <scope>NUCLEOTIDE SEQUENCE [LARGE SCALE GENOMIC DNA]</scope>
</reference>
<sequence length="345" mass="39685">MHYFALVQQYFEDAYVRREILQIVTPCLDKDASCEWIGEVRNAEDHYKERICRPVTCSNAGCSENVPLSTLAQHQEEECQFRDVVEMDPEEFRAHLGAAIVTHSLLLLPQQGGANGYRREATAAELSALRQSLTADEVHIARHEWALHSHYQMILNLKEDVEKLKGTMGKEDVSLSLHFSRTKLGEMVQPREKTETEMNLQCHSQLKGMTEMKAEDQDFSRVKEVDGSGERLERKVTGPGSHLRESDYRKENTEATAIAEIHSLLVKETHHQKANIKKEIQDATKKSDKRFKTIERKVGREEREKTVAQFHSQFEEKDHQMENLEREIQGAKKLFKEIGESVEGI</sequence>
<comment type="caution">
    <text evidence="3">The sequence shown here is derived from an EMBL/GenBank/DDBJ whole genome shotgun (WGS) entry which is preliminary data.</text>
</comment>